<keyword evidence="8" id="KW-1185">Reference proteome</keyword>
<evidence type="ECO:0000256" key="4">
    <source>
        <dbReference type="ARBA" id="ARBA00023211"/>
    </source>
</evidence>
<dbReference type="RefSeq" id="WP_137245142.1">
    <property type="nucleotide sequence ID" value="NZ_SZQA01000001.1"/>
</dbReference>
<dbReference type="PANTHER" id="PTHR21327:SF46">
    <property type="entry name" value="3,4-DIHYDROXY-2-BUTANONE 4-PHOSPHATE SYNTHASE"/>
    <property type="match status" value="1"/>
</dbReference>
<dbReference type="Proteomes" id="UP000308705">
    <property type="component" value="Unassembled WGS sequence"/>
</dbReference>
<keyword evidence="4" id="KW-0464">Manganese</keyword>
<dbReference type="PANTHER" id="PTHR21327">
    <property type="entry name" value="GTP CYCLOHYDROLASE II-RELATED"/>
    <property type="match status" value="1"/>
</dbReference>
<dbReference type="GO" id="GO:0005829">
    <property type="term" value="C:cytosol"/>
    <property type="evidence" value="ECO:0007669"/>
    <property type="project" value="TreeGrafter"/>
</dbReference>
<keyword evidence="3" id="KW-0460">Magnesium</keyword>
<proteinExistence type="predicted"/>
<keyword evidence="7" id="KW-0378">Hydrolase</keyword>
<protein>
    <submittedName>
        <fullName evidence="7">GTP cyclohydrolase</fullName>
    </submittedName>
</protein>
<organism evidence="7 8">
    <name type="scientific">Herbidospora galbida</name>
    <dbReference type="NCBI Taxonomy" id="2575442"/>
    <lineage>
        <taxon>Bacteria</taxon>
        <taxon>Bacillati</taxon>
        <taxon>Actinomycetota</taxon>
        <taxon>Actinomycetes</taxon>
        <taxon>Streptosporangiales</taxon>
        <taxon>Streptosporangiaceae</taxon>
        <taxon>Herbidospora</taxon>
    </lineage>
</organism>
<reference evidence="7 8" key="1">
    <citation type="submission" date="2019-04" db="EMBL/GenBank/DDBJ databases">
        <title>Herbidospora sp. NEAU-GS14.nov., a novel actinomycete isolated from soil.</title>
        <authorList>
            <person name="Han L."/>
        </authorList>
    </citation>
    <scope>NUCLEOTIDE SEQUENCE [LARGE SCALE GENOMIC DNA]</scope>
    <source>
        <strain evidence="7 8">NEAU-GS14</strain>
    </source>
</reference>
<dbReference type="Gene3D" id="3.40.50.10990">
    <property type="entry name" value="GTP cyclohydrolase II"/>
    <property type="match status" value="1"/>
</dbReference>
<dbReference type="SUPFAM" id="SSF142695">
    <property type="entry name" value="RibA-like"/>
    <property type="match status" value="1"/>
</dbReference>
<evidence type="ECO:0000259" key="6">
    <source>
        <dbReference type="Pfam" id="PF00925"/>
    </source>
</evidence>
<dbReference type="UniPathway" id="UPA00275"/>
<dbReference type="Pfam" id="PF00925">
    <property type="entry name" value="GTP_cyclohydro2"/>
    <property type="match status" value="1"/>
</dbReference>
<keyword evidence="5" id="KW-0456">Lyase</keyword>
<comment type="caution">
    <text evidence="7">The sequence shown here is derived from an EMBL/GenBank/DDBJ whole genome shotgun (WGS) entry which is preliminary data.</text>
</comment>
<evidence type="ECO:0000256" key="1">
    <source>
        <dbReference type="ARBA" id="ARBA00005104"/>
    </source>
</evidence>
<name>A0A4U3MRK5_9ACTN</name>
<dbReference type="EMBL" id="SZQA01000001">
    <property type="protein sequence ID" value="TKK91454.1"/>
    <property type="molecule type" value="Genomic_DNA"/>
</dbReference>
<dbReference type="GO" id="GO:0016787">
    <property type="term" value="F:hydrolase activity"/>
    <property type="evidence" value="ECO:0007669"/>
    <property type="project" value="UniProtKB-KW"/>
</dbReference>
<evidence type="ECO:0000256" key="5">
    <source>
        <dbReference type="ARBA" id="ARBA00023239"/>
    </source>
</evidence>
<gene>
    <name evidence="7" type="ORF">FDA94_01325</name>
</gene>
<evidence type="ECO:0000313" key="7">
    <source>
        <dbReference type="EMBL" id="TKK91454.1"/>
    </source>
</evidence>
<dbReference type="GO" id="GO:0009231">
    <property type="term" value="P:riboflavin biosynthetic process"/>
    <property type="evidence" value="ECO:0007669"/>
    <property type="project" value="UniProtKB-UniPathway"/>
</dbReference>
<evidence type="ECO:0000256" key="3">
    <source>
        <dbReference type="ARBA" id="ARBA00022842"/>
    </source>
</evidence>
<dbReference type="GO" id="GO:0008686">
    <property type="term" value="F:3,4-dihydroxy-2-butanone-4-phosphate synthase activity"/>
    <property type="evidence" value="ECO:0007669"/>
    <property type="project" value="TreeGrafter"/>
</dbReference>
<sequence length="195" mass="21657">MIVLLAQGPLHTRYGDFTEYLFYDGRKESIAIVKGEISGKEDVLCRVHSHCTTGHVFNGIECDCREQMAMAQDKVDQEGTGIIIWLDQDGKANGRMAELLTAKLRDEGVAQTEAYARIGFPRDARTFEPAAAILRFFDVASVTLMTNNPGKVGGLTEFGIKVSGTLNLAYVPEANPLLLKTYQDKIRYQNHTIEL</sequence>
<dbReference type="InterPro" id="IPR032677">
    <property type="entry name" value="GTP_cyclohydro_II"/>
</dbReference>
<accession>A0A4U3MRK5</accession>
<dbReference type="AlphaFoldDB" id="A0A4U3MRK5"/>
<dbReference type="InterPro" id="IPR036144">
    <property type="entry name" value="RibA-like_sf"/>
</dbReference>
<feature type="domain" description="GTP cyclohydrolase II" evidence="6">
    <location>
        <begin position="8"/>
        <end position="165"/>
    </location>
</feature>
<comment type="pathway">
    <text evidence="1">Cofactor biosynthesis; riboflavin biosynthesis.</text>
</comment>
<keyword evidence="2" id="KW-0686">Riboflavin biosynthesis</keyword>
<evidence type="ECO:0000256" key="2">
    <source>
        <dbReference type="ARBA" id="ARBA00022619"/>
    </source>
</evidence>
<evidence type="ECO:0000313" key="8">
    <source>
        <dbReference type="Proteomes" id="UP000308705"/>
    </source>
</evidence>
<dbReference type="OrthoDB" id="9793111at2"/>